<sequence length="216" mass="24411">MKSVLVIGMGRFGQHIAMKFEELGNEVMAVDISEEKINEILPKVTSAQIGDCTKEPVLRSIGVGNFDICIVAVGNNFQSSLEITLLLKELGAQKIIAKASRDIHAKFLMRSGADEVIYPEKEMAEKAAVRYNARNVFDYIELTPEYSVFEITPMDSWINKTIEQVAVRTKHHISILATKIGDNIRPLPKPDHVFTHEEHLIVFGRKEDVFKFTKRI</sequence>
<dbReference type="EMBL" id="VSSQ01083684">
    <property type="protein sequence ID" value="MPN31933.1"/>
    <property type="molecule type" value="Genomic_DNA"/>
</dbReference>
<dbReference type="GO" id="GO:0008324">
    <property type="term" value="F:monoatomic cation transmembrane transporter activity"/>
    <property type="evidence" value="ECO:0007669"/>
    <property type="project" value="InterPro"/>
</dbReference>
<dbReference type="InterPro" id="IPR003148">
    <property type="entry name" value="RCK_N"/>
</dbReference>
<dbReference type="AlphaFoldDB" id="A0A645H814"/>
<dbReference type="Pfam" id="PF02254">
    <property type="entry name" value="TrkA_N"/>
    <property type="match status" value="1"/>
</dbReference>
<dbReference type="PANTHER" id="PTHR43833:SF7">
    <property type="entry name" value="KTR SYSTEM POTASSIUM UPTAKE PROTEIN C"/>
    <property type="match status" value="1"/>
</dbReference>
<proteinExistence type="predicted"/>
<dbReference type="Gene3D" id="3.30.70.1450">
    <property type="entry name" value="Regulator of K+ conductance, C-terminal domain"/>
    <property type="match status" value="1"/>
</dbReference>
<dbReference type="PANTHER" id="PTHR43833">
    <property type="entry name" value="POTASSIUM CHANNEL PROTEIN 2-RELATED-RELATED"/>
    <property type="match status" value="1"/>
</dbReference>
<organism evidence="3">
    <name type="scientific">bioreactor metagenome</name>
    <dbReference type="NCBI Taxonomy" id="1076179"/>
    <lineage>
        <taxon>unclassified sequences</taxon>
        <taxon>metagenomes</taxon>
        <taxon>ecological metagenomes</taxon>
    </lineage>
</organism>
<dbReference type="InterPro" id="IPR050721">
    <property type="entry name" value="Trk_Ktr_HKT_K-transport"/>
</dbReference>
<dbReference type="SUPFAM" id="SSF51735">
    <property type="entry name" value="NAD(P)-binding Rossmann-fold domains"/>
    <property type="match status" value="1"/>
</dbReference>
<dbReference type="SUPFAM" id="SSF116726">
    <property type="entry name" value="TrkA C-terminal domain-like"/>
    <property type="match status" value="1"/>
</dbReference>
<evidence type="ECO:0000313" key="3">
    <source>
        <dbReference type="EMBL" id="MPN31933.1"/>
    </source>
</evidence>
<gene>
    <name evidence="3" type="primary">ktrA_31</name>
    <name evidence="3" type="ORF">SDC9_179408</name>
</gene>
<protein>
    <submittedName>
        <fullName evidence="3">Ktr system potassium uptake protein A</fullName>
    </submittedName>
</protein>
<dbReference type="PROSITE" id="PS51201">
    <property type="entry name" value="RCK_N"/>
    <property type="match status" value="1"/>
</dbReference>
<evidence type="ECO:0000259" key="2">
    <source>
        <dbReference type="PROSITE" id="PS51202"/>
    </source>
</evidence>
<dbReference type="PROSITE" id="PS51202">
    <property type="entry name" value="RCK_C"/>
    <property type="match status" value="1"/>
</dbReference>
<feature type="domain" description="RCK C-terminal" evidence="2">
    <location>
        <begin position="134"/>
        <end position="216"/>
    </location>
</feature>
<accession>A0A645H814</accession>
<feature type="domain" description="RCK N-terminal" evidence="1">
    <location>
        <begin position="1"/>
        <end position="118"/>
    </location>
</feature>
<comment type="caution">
    <text evidence="3">The sequence shown here is derived from an EMBL/GenBank/DDBJ whole genome shotgun (WGS) entry which is preliminary data.</text>
</comment>
<dbReference type="InterPro" id="IPR036291">
    <property type="entry name" value="NAD(P)-bd_dom_sf"/>
</dbReference>
<dbReference type="InterPro" id="IPR006037">
    <property type="entry name" value="RCK_C"/>
</dbReference>
<dbReference type="GO" id="GO:0006813">
    <property type="term" value="P:potassium ion transport"/>
    <property type="evidence" value="ECO:0007669"/>
    <property type="project" value="InterPro"/>
</dbReference>
<dbReference type="InterPro" id="IPR036721">
    <property type="entry name" value="RCK_C_sf"/>
</dbReference>
<reference evidence="3" key="1">
    <citation type="submission" date="2019-08" db="EMBL/GenBank/DDBJ databases">
        <authorList>
            <person name="Kucharzyk K."/>
            <person name="Murdoch R.W."/>
            <person name="Higgins S."/>
            <person name="Loffler F."/>
        </authorList>
    </citation>
    <scope>NUCLEOTIDE SEQUENCE</scope>
</reference>
<dbReference type="Gene3D" id="3.40.50.720">
    <property type="entry name" value="NAD(P)-binding Rossmann-like Domain"/>
    <property type="match status" value="1"/>
</dbReference>
<name>A0A645H814_9ZZZZ</name>
<dbReference type="Pfam" id="PF02080">
    <property type="entry name" value="TrkA_C"/>
    <property type="match status" value="1"/>
</dbReference>
<evidence type="ECO:0000259" key="1">
    <source>
        <dbReference type="PROSITE" id="PS51201"/>
    </source>
</evidence>